<reference evidence="2 3" key="1">
    <citation type="submission" date="2018-08" db="EMBL/GenBank/DDBJ databases">
        <title>Aeromicrobium sp. M2KJ-4, whole genome shotgun sequence.</title>
        <authorList>
            <person name="Tuo L."/>
        </authorList>
    </citation>
    <scope>NUCLEOTIDE SEQUENCE [LARGE SCALE GENOMIC DNA]</scope>
    <source>
        <strain evidence="2 3">M2KJ-4</strain>
    </source>
</reference>
<dbReference type="Proteomes" id="UP000265581">
    <property type="component" value="Unassembled WGS sequence"/>
</dbReference>
<evidence type="ECO:0000313" key="3">
    <source>
        <dbReference type="Proteomes" id="UP000265581"/>
    </source>
</evidence>
<dbReference type="OrthoDB" id="3748600at2"/>
<gene>
    <name evidence="2" type="ORF">DX116_16040</name>
</gene>
<keyword evidence="1" id="KW-0812">Transmembrane</keyword>
<dbReference type="EMBL" id="QUBR01000002">
    <property type="protein sequence ID" value="REK70625.1"/>
    <property type="molecule type" value="Genomic_DNA"/>
</dbReference>
<evidence type="ECO:0000256" key="1">
    <source>
        <dbReference type="SAM" id="Phobius"/>
    </source>
</evidence>
<protein>
    <submittedName>
        <fullName evidence="2">Uncharacterized protein</fullName>
    </submittedName>
</protein>
<name>A0A371P3Y0_9ACTN</name>
<evidence type="ECO:0000313" key="2">
    <source>
        <dbReference type="EMBL" id="REK70625.1"/>
    </source>
</evidence>
<dbReference type="AlphaFoldDB" id="A0A371P3Y0"/>
<organism evidence="2 3">
    <name type="scientific">Aeromicrobium endophyticum</name>
    <dbReference type="NCBI Taxonomy" id="2292704"/>
    <lineage>
        <taxon>Bacteria</taxon>
        <taxon>Bacillati</taxon>
        <taxon>Actinomycetota</taxon>
        <taxon>Actinomycetes</taxon>
        <taxon>Propionibacteriales</taxon>
        <taxon>Nocardioidaceae</taxon>
        <taxon>Aeromicrobium</taxon>
    </lineage>
</organism>
<comment type="caution">
    <text evidence="2">The sequence shown here is derived from an EMBL/GenBank/DDBJ whole genome shotgun (WGS) entry which is preliminary data.</text>
</comment>
<proteinExistence type="predicted"/>
<dbReference type="RefSeq" id="WP_119705212.1">
    <property type="nucleotide sequence ID" value="NZ_JBHSOI010000002.1"/>
</dbReference>
<sequence>MADRDLDRSARRRRLVVGGLVVAFAAVLIAIVVVRSAGEKVLNENGDTLVLVDRQTGDGMQALARAPLADVGGCLGLGDPDGGPGTVVIWPHGTTIKTPDPLRVTVDGTTYGIGDTIRIGGGEVGPLEPSSPFYDKVPEACRAANVFVASNG</sequence>
<accession>A0A371P3Y0</accession>
<keyword evidence="1" id="KW-1133">Transmembrane helix</keyword>
<keyword evidence="3" id="KW-1185">Reference proteome</keyword>
<keyword evidence="1" id="KW-0472">Membrane</keyword>
<feature type="transmembrane region" description="Helical" evidence="1">
    <location>
        <begin position="15"/>
        <end position="34"/>
    </location>
</feature>